<dbReference type="PRINTS" id="PR00080">
    <property type="entry name" value="SDRFAMILY"/>
</dbReference>
<dbReference type="GO" id="GO:0006629">
    <property type="term" value="P:lipid metabolic process"/>
    <property type="evidence" value="ECO:0007669"/>
    <property type="project" value="UniProtKB-ARBA"/>
</dbReference>
<dbReference type="Proteomes" id="UP000653454">
    <property type="component" value="Unassembled WGS sequence"/>
</dbReference>
<dbReference type="PANTHER" id="PTHR43975:SF2">
    <property type="entry name" value="EG:BACR7A4.14 PROTEIN-RELATED"/>
    <property type="match status" value="1"/>
</dbReference>
<evidence type="ECO:0000256" key="1">
    <source>
        <dbReference type="ARBA" id="ARBA00023002"/>
    </source>
</evidence>
<keyword evidence="1" id="KW-0560">Oxidoreductase</keyword>
<dbReference type="InterPro" id="IPR002347">
    <property type="entry name" value="SDR_fam"/>
</dbReference>
<organism evidence="3 4">
    <name type="scientific">Plutella xylostella</name>
    <name type="common">Diamondback moth</name>
    <name type="synonym">Plutella maculipennis</name>
    <dbReference type="NCBI Taxonomy" id="51655"/>
    <lineage>
        <taxon>Eukaryota</taxon>
        <taxon>Metazoa</taxon>
        <taxon>Ecdysozoa</taxon>
        <taxon>Arthropoda</taxon>
        <taxon>Hexapoda</taxon>
        <taxon>Insecta</taxon>
        <taxon>Pterygota</taxon>
        <taxon>Neoptera</taxon>
        <taxon>Endopterygota</taxon>
        <taxon>Lepidoptera</taxon>
        <taxon>Glossata</taxon>
        <taxon>Ditrysia</taxon>
        <taxon>Yponomeutoidea</taxon>
        <taxon>Plutellidae</taxon>
        <taxon>Plutella</taxon>
    </lineage>
</organism>
<proteinExistence type="predicted"/>
<keyword evidence="4" id="KW-1185">Reference proteome</keyword>
<dbReference type="EMBL" id="CAJHNJ030000021">
    <property type="protein sequence ID" value="CAG9118427.1"/>
    <property type="molecule type" value="Genomic_DNA"/>
</dbReference>
<evidence type="ECO:0000313" key="4">
    <source>
        <dbReference type="Proteomes" id="UP000653454"/>
    </source>
</evidence>
<evidence type="ECO:0000259" key="2">
    <source>
        <dbReference type="SMART" id="SM00822"/>
    </source>
</evidence>
<evidence type="ECO:0000313" key="3">
    <source>
        <dbReference type="EMBL" id="CAG9118427.1"/>
    </source>
</evidence>
<comment type="caution">
    <text evidence="3">The sequence shown here is derived from an EMBL/GenBank/DDBJ whole genome shotgun (WGS) entry which is preliminary data.</text>
</comment>
<sequence length="407" mass="43696">MSFKDKVVIVTGASSGIGAATAVELCRQGAAVVLAARNQAKLAAVRARCAAAGPPPLLLPTDLVNEADLRNLVDKTVEKYGKIDVLINNAGFGSETPFEDPNAVIVFDDIIGLNLRAVVQLTHLALPHLIRSKGNVVNISSVAALSPIKDMFAYCTAKAGLDHFSRCIASELAPKGVRVNLVNPGPVRTDFVENMGKEEVGKFYENIGQMMPLKRVSEPEEITDVILFLASEKAKGVTGASWVTDDGHYAAFTRESGAWLHALPSPQLGTLLDNNTLRVAAALRVGCNEGEEHRCVCGATADRQGHHGLGCTRCARRFPRHHVLNDIIRRALVSANIPCTLGPPGLCRLDGKRPDGLTLVPWERGRCLLWDATCVSTFAASHINGTIRQAGSAAENAARHKHKKYSR</sequence>
<dbReference type="SUPFAM" id="SSF51735">
    <property type="entry name" value="NAD(P)-binding Rossmann-fold domains"/>
    <property type="match status" value="1"/>
</dbReference>
<dbReference type="GO" id="GO:0016491">
    <property type="term" value="F:oxidoreductase activity"/>
    <property type="evidence" value="ECO:0007669"/>
    <property type="project" value="UniProtKB-KW"/>
</dbReference>
<dbReference type="AlphaFoldDB" id="A0A8S4ERR4"/>
<dbReference type="Gene3D" id="3.40.50.720">
    <property type="entry name" value="NAD(P)-binding Rossmann-like Domain"/>
    <property type="match status" value="1"/>
</dbReference>
<dbReference type="SMART" id="SM00822">
    <property type="entry name" value="PKS_KR"/>
    <property type="match status" value="1"/>
</dbReference>
<dbReference type="PRINTS" id="PR00081">
    <property type="entry name" value="GDHRDH"/>
</dbReference>
<dbReference type="InterPro" id="IPR057326">
    <property type="entry name" value="KR_dom"/>
</dbReference>
<dbReference type="InterPro" id="IPR020904">
    <property type="entry name" value="Sc_DH/Rdtase_CS"/>
</dbReference>
<dbReference type="Pfam" id="PF13561">
    <property type="entry name" value="adh_short_C2"/>
    <property type="match status" value="1"/>
</dbReference>
<dbReference type="InterPro" id="IPR036291">
    <property type="entry name" value="NAD(P)-bd_dom_sf"/>
</dbReference>
<gene>
    <name evidence="3" type="ORF">PLXY2_LOCUS6686</name>
</gene>
<reference evidence="3" key="1">
    <citation type="submission" date="2020-11" db="EMBL/GenBank/DDBJ databases">
        <authorList>
            <person name="Whiteford S."/>
        </authorList>
    </citation>
    <scope>NUCLEOTIDE SEQUENCE</scope>
</reference>
<dbReference type="PANTHER" id="PTHR43975">
    <property type="entry name" value="ZGC:101858"/>
    <property type="match status" value="1"/>
</dbReference>
<dbReference type="FunFam" id="3.40.50.720:FF:000084">
    <property type="entry name" value="Short-chain dehydrogenase reductase"/>
    <property type="match status" value="1"/>
</dbReference>
<protein>
    <submittedName>
        <fullName evidence="3">(diamondback moth) hypothetical protein</fullName>
    </submittedName>
</protein>
<dbReference type="PROSITE" id="PS00061">
    <property type="entry name" value="ADH_SHORT"/>
    <property type="match status" value="1"/>
</dbReference>
<accession>A0A8S4ERR4</accession>
<name>A0A8S4ERR4_PLUXY</name>
<feature type="domain" description="Ketoreductase" evidence="2">
    <location>
        <begin position="6"/>
        <end position="190"/>
    </location>
</feature>